<dbReference type="STRING" id="1134435.AC731_016280"/>
<dbReference type="GO" id="GO:0022904">
    <property type="term" value="P:respiratory electron transport chain"/>
    <property type="evidence" value="ECO:0007669"/>
    <property type="project" value="TreeGrafter"/>
</dbReference>
<evidence type="ECO:0000256" key="1">
    <source>
        <dbReference type="ARBA" id="ARBA00001974"/>
    </source>
</evidence>
<evidence type="ECO:0000256" key="2">
    <source>
        <dbReference type="ARBA" id="ARBA00008000"/>
    </source>
</evidence>
<feature type="domain" description="FAD-binding PCMH-type" evidence="6">
    <location>
        <begin position="41"/>
        <end position="220"/>
    </location>
</feature>
<comment type="similarity">
    <text evidence="2">Belongs to the FAD-binding oxidoreductase/transferase type 4 family.</text>
</comment>
<proteinExistence type="inferred from homology"/>
<dbReference type="AlphaFoldDB" id="A0A127K8S0"/>
<protein>
    <submittedName>
        <fullName evidence="7">FAD-linked oxidase</fullName>
    </submittedName>
</protein>
<evidence type="ECO:0000313" key="7">
    <source>
        <dbReference type="EMBL" id="AMO38353.1"/>
    </source>
</evidence>
<dbReference type="InterPro" id="IPR051264">
    <property type="entry name" value="FAD-oxidored/transferase_4"/>
</dbReference>
<evidence type="ECO:0000256" key="3">
    <source>
        <dbReference type="ARBA" id="ARBA00022630"/>
    </source>
</evidence>
<accession>A0A127K8S0</accession>
<organism evidence="7 8">
    <name type="scientific">Thauera humireducens</name>
    <dbReference type="NCBI Taxonomy" id="1134435"/>
    <lineage>
        <taxon>Bacteria</taxon>
        <taxon>Pseudomonadati</taxon>
        <taxon>Pseudomonadota</taxon>
        <taxon>Betaproteobacteria</taxon>
        <taxon>Rhodocyclales</taxon>
        <taxon>Zoogloeaceae</taxon>
        <taxon>Thauera</taxon>
    </lineage>
</organism>
<dbReference type="Gene3D" id="3.30.70.2190">
    <property type="match status" value="1"/>
</dbReference>
<evidence type="ECO:0000259" key="6">
    <source>
        <dbReference type="PROSITE" id="PS51387"/>
    </source>
</evidence>
<dbReference type="Gene3D" id="3.30.70.2740">
    <property type="match status" value="1"/>
</dbReference>
<dbReference type="Gene3D" id="3.30.43.10">
    <property type="entry name" value="Uridine Diphospho-n-acetylenolpyruvylglucosamine Reductase, domain 2"/>
    <property type="match status" value="1"/>
</dbReference>
<dbReference type="FunFam" id="1.10.45.10:FF:000001">
    <property type="entry name" value="D-lactate dehydrogenase mitochondrial"/>
    <property type="match status" value="1"/>
</dbReference>
<reference evidence="8" key="1">
    <citation type="submission" date="2016-03" db="EMBL/GenBank/DDBJ databases">
        <authorList>
            <person name="Ma C."/>
            <person name="Zhou S."/>
            <person name="Yang G."/>
        </authorList>
    </citation>
    <scope>NUCLEOTIDE SEQUENCE [LARGE SCALE GENOMIC DNA]</scope>
    <source>
        <strain evidence="8">SgZ-1</strain>
    </source>
</reference>
<dbReference type="InterPro" id="IPR016164">
    <property type="entry name" value="FAD-linked_Oxase-like_C"/>
</dbReference>
<dbReference type="InterPro" id="IPR006094">
    <property type="entry name" value="Oxid_FAD_bind_N"/>
</dbReference>
<dbReference type="Gene3D" id="1.10.45.10">
    <property type="entry name" value="Vanillyl-alcohol Oxidase, Chain A, domain 4"/>
    <property type="match status" value="1"/>
</dbReference>
<evidence type="ECO:0000256" key="4">
    <source>
        <dbReference type="ARBA" id="ARBA00022827"/>
    </source>
</evidence>
<dbReference type="GO" id="GO:0016491">
    <property type="term" value="F:oxidoreductase activity"/>
    <property type="evidence" value="ECO:0007669"/>
    <property type="project" value="UniProtKB-KW"/>
</dbReference>
<dbReference type="Gene3D" id="3.30.465.10">
    <property type="match status" value="1"/>
</dbReference>
<dbReference type="InterPro" id="IPR016169">
    <property type="entry name" value="FAD-bd_PCMH_sub2"/>
</dbReference>
<dbReference type="RefSeq" id="WP_048707675.1">
    <property type="nucleotide sequence ID" value="NZ_CP014646.1"/>
</dbReference>
<dbReference type="PROSITE" id="PS51387">
    <property type="entry name" value="FAD_PCMH"/>
    <property type="match status" value="1"/>
</dbReference>
<name>A0A127K8S0_9RHOO</name>
<dbReference type="PANTHER" id="PTHR43716">
    <property type="entry name" value="D-2-HYDROXYGLUTARATE DEHYDROGENASE, MITOCHONDRIAL"/>
    <property type="match status" value="1"/>
</dbReference>
<dbReference type="InterPro" id="IPR016166">
    <property type="entry name" value="FAD-bd_PCMH"/>
</dbReference>
<dbReference type="EMBL" id="CP014646">
    <property type="protein sequence ID" value="AMO38353.1"/>
    <property type="molecule type" value="Genomic_DNA"/>
</dbReference>
<evidence type="ECO:0000313" key="8">
    <source>
        <dbReference type="Proteomes" id="UP000036902"/>
    </source>
</evidence>
<dbReference type="KEGG" id="thu:AC731_016280"/>
<dbReference type="Pfam" id="PF02913">
    <property type="entry name" value="FAD-oxidase_C"/>
    <property type="match status" value="1"/>
</dbReference>
<dbReference type="SUPFAM" id="SSF56176">
    <property type="entry name" value="FAD-binding/transporter-associated domain-like"/>
    <property type="match status" value="1"/>
</dbReference>
<evidence type="ECO:0000256" key="5">
    <source>
        <dbReference type="ARBA" id="ARBA00023002"/>
    </source>
</evidence>
<dbReference type="Proteomes" id="UP000036902">
    <property type="component" value="Chromosome"/>
</dbReference>
<dbReference type="Pfam" id="PF01565">
    <property type="entry name" value="FAD_binding_4"/>
    <property type="match status" value="1"/>
</dbReference>
<dbReference type="SUPFAM" id="SSF55103">
    <property type="entry name" value="FAD-linked oxidases, C-terminal domain"/>
    <property type="match status" value="1"/>
</dbReference>
<dbReference type="InterPro" id="IPR016171">
    <property type="entry name" value="Vanillyl_alc_oxidase_C-sub2"/>
</dbReference>
<dbReference type="InterPro" id="IPR004113">
    <property type="entry name" value="FAD-bd_oxidored_4_C"/>
</dbReference>
<dbReference type="InterPro" id="IPR016167">
    <property type="entry name" value="FAD-bd_PCMH_sub1"/>
</dbReference>
<sequence>MSHANAAASPVIDALVAAFGADEVLAGDASPRHLKDWSGVAGGVPLAILRPRNTDELSRMVAICHAHGQRVVVQGGLTGLVGGAVPGEGEVVVSLERMNRIESIDVDSGTATVQAGAVLQAVQDACRDAGALLTVDLGARGSCQIGGNVATNAGGNRVIRYGNTRESVLGLEVVLADGTVLSMMNRMAKNNAGMDLKHLFIGSEGVLGIVTRVVLRLQPLPRGTSTALVALQDYTAALRFLRHAQQSLSGQVSAFEIMWRDYLETAVEANRLRWPLAGDYPVYVLIDMHCGQPETDGQRFEAMLEQAIEAGWILDAAIAQSVADAEAFWAIRDGIAEVLRDYAPTLNFDVSVPVADIGDCAVRVRANLERDWPQLRALFFGHVGDGNLHVVVCRVPQDADSLHRIEDAVYSVVREQGGSVSAEHGIGRLKKDWLHYSRSEAEIALMRTLKTALDPQGILNPGRMI</sequence>
<keyword evidence="5" id="KW-0560">Oxidoreductase</keyword>
<keyword evidence="4" id="KW-0274">FAD</keyword>
<keyword evidence="3" id="KW-0285">Flavoprotein</keyword>
<dbReference type="InterPro" id="IPR036318">
    <property type="entry name" value="FAD-bd_PCMH-like_sf"/>
</dbReference>
<comment type="cofactor">
    <cofactor evidence="1">
        <name>FAD</name>
        <dbReference type="ChEBI" id="CHEBI:57692"/>
    </cofactor>
</comment>
<keyword evidence="8" id="KW-1185">Reference proteome</keyword>
<dbReference type="GO" id="GO:0071949">
    <property type="term" value="F:FAD binding"/>
    <property type="evidence" value="ECO:0007669"/>
    <property type="project" value="InterPro"/>
</dbReference>
<dbReference type="PANTHER" id="PTHR43716:SF1">
    <property type="entry name" value="D-2-HYDROXYGLUTARATE DEHYDROGENASE, MITOCHONDRIAL"/>
    <property type="match status" value="1"/>
</dbReference>
<gene>
    <name evidence="7" type="ORF">AC731_016280</name>
</gene>